<evidence type="ECO:0000313" key="3">
    <source>
        <dbReference type="Proteomes" id="UP000009084"/>
    </source>
</evidence>
<dbReference type="Pfam" id="PF20246">
    <property type="entry name" value="DUF6601"/>
    <property type="match status" value="1"/>
</dbReference>
<name>C5P6T1_COCP7</name>
<dbReference type="EMBL" id="ACFW01000025">
    <property type="protein sequence ID" value="EER27131.1"/>
    <property type="molecule type" value="Genomic_DNA"/>
</dbReference>
<accession>C5P6T1</accession>
<keyword evidence="1" id="KW-0812">Transmembrane</keyword>
<feature type="transmembrane region" description="Helical" evidence="1">
    <location>
        <begin position="250"/>
        <end position="270"/>
    </location>
</feature>
<dbReference type="PANTHER" id="PTHR34414">
    <property type="entry name" value="HET DOMAIN-CONTAINING PROTEIN-RELATED"/>
    <property type="match status" value="1"/>
</dbReference>
<keyword evidence="1" id="KW-0472">Membrane</keyword>
<dbReference type="VEuPathDB" id="FungiDB:CPC735_024670"/>
<sequence>MEALSQPTGSVKSVVVEEPPLKPPFSREAVPSDLAVLSEVMSSLPTISRTRLHDAFLTETDVASYLQRDLDLSRLNRIHNILWMAGRPINARPLHRQRMMGLEIIPTEQSDLHLLKFSNHLLVKPIPSYLLNHDFWTKHLCSSKELHESASGLLVSYIWLICSPIDLKVAQDHQLFPSNLAWTWWKSFVNDVFKHININALDTVNKRYHFGELRLNRINSIYRVRFFFTHFIRGYLYGYNRYTVFFERNFGWILVVFVYFSLVLSAMQVAMDVPGLQDNTDFVNATYGFVIFSIVIVAFFLGLVALIFTSIFLYNMGAAISDDREKRLRREKLSREKII</sequence>
<evidence type="ECO:0000256" key="1">
    <source>
        <dbReference type="SAM" id="Phobius"/>
    </source>
</evidence>
<organism evidence="2 3">
    <name type="scientific">Coccidioides posadasii (strain C735)</name>
    <name type="common">Valley fever fungus</name>
    <dbReference type="NCBI Taxonomy" id="222929"/>
    <lineage>
        <taxon>Eukaryota</taxon>
        <taxon>Fungi</taxon>
        <taxon>Dikarya</taxon>
        <taxon>Ascomycota</taxon>
        <taxon>Pezizomycotina</taxon>
        <taxon>Eurotiomycetes</taxon>
        <taxon>Eurotiomycetidae</taxon>
        <taxon>Onygenales</taxon>
        <taxon>Onygenaceae</taxon>
        <taxon>Coccidioides</taxon>
    </lineage>
</organism>
<comment type="caution">
    <text evidence="2">The sequence shown here is derived from an EMBL/GenBank/DDBJ whole genome shotgun (WGS) entry which is preliminary data.</text>
</comment>
<gene>
    <name evidence="2" type="ORF">CPC735_024670</name>
</gene>
<dbReference type="Proteomes" id="UP000009084">
    <property type="component" value="Unassembled WGS sequence"/>
</dbReference>
<dbReference type="OrthoDB" id="5086500at2759"/>
<keyword evidence="1" id="KW-1133">Transmembrane helix</keyword>
<evidence type="ECO:0000313" key="2">
    <source>
        <dbReference type="EMBL" id="EER27131.1"/>
    </source>
</evidence>
<dbReference type="HOGENOM" id="CLU_043687_0_0_1"/>
<feature type="transmembrane region" description="Helical" evidence="1">
    <location>
        <begin position="290"/>
        <end position="314"/>
    </location>
</feature>
<dbReference type="KEGG" id="cpw:9694771"/>
<dbReference type="PANTHER" id="PTHR34414:SF1">
    <property type="entry name" value="SUBTILISIN-LIKE SERINE PROTEASE"/>
    <property type="match status" value="1"/>
</dbReference>
<dbReference type="InterPro" id="IPR046536">
    <property type="entry name" value="DUF6601"/>
</dbReference>
<reference evidence="2 3" key="1">
    <citation type="journal article" date="2009" name="Genome Res.">
        <title>Comparative genomic analyses of the human fungal pathogens Coccidioides and their relatives.</title>
        <authorList>
            <person name="Sharpton T.J."/>
            <person name="Stajich J.E."/>
            <person name="Rounsley S.D."/>
            <person name="Gardner M.J."/>
            <person name="Wortman J.R."/>
            <person name="Jordar V.S."/>
            <person name="Maiti R."/>
            <person name="Kodira C.D."/>
            <person name="Neafsey D.E."/>
            <person name="Zeng Q."/>
            <person name="Hung C.-Y."/>
            <person name="McMahan C."/>
            <person name="Muszewska A."/>
            <person name="Grynberg M."/>
            <person name="Mandel M.A."/>
            <person name="Kellner E.M."/>
            <person name="Barker B.M."/>
            <person name="Galgiani J.N."/>
            <person name="Orbach M.J."/>
            <person name="Kirkland T.N."/>
            <person name="Cole G.T."/>
            <person name="Henn M.R."/>
            <person name="Birren B.W."/>
            <person name="Taylor J.W."/>
        </authorList>
    </citation>
    <scope>NUCLEOTIDE SEQUENCE [LARGE SCALE GENOMIC DNA]</scope>
    <source>
        <strain evidence="3">C735</strain>
    </source>
</reference>
<proteinExistence type="predicted"/>
<protein>
    <submittedName>
        <fullName evidence="2">Uncharacterized protein</fullName>
    </submittedName>
</protein>
<dbReference type="AlphaFoldDB" id="C5P6T1"/>